<accession>A0A4U5PHQ6</accession>
<organism evidence="1 2">
    <name type="scientific">Steinernema carpocapsae</name>
    <name type="common">Entomopathogenic nematode</name>
    <dbReference type="NCBI Taxonomy" id="34508"/>
    <lineage>
        <taxon>Eukaryota</taxon>
        <taxon>Metazoa</taxon>
        <taxon>Ecdysozoa</taxon>
        <taxon>Nematoda</taxon>
        <taxon>Chromadorea</taxon>
        <taxon>Rhabditida</taxon>
        <taxon>Tylenchina</taxon>
        <taxon>Panagrolaimomorpha</taxon>
        <taxon>Strongyloidoidea</taxon>
        <taxon>Steinernematidae</taxon>
        <taxon>Steinernema</taxon>
    </lineage>
</organism>
<evidence type="ECO:0000313" key="2">
    <source>
        <dbReference type="Proteomes" id="UP000298663"/>
    </source>
</evidence>
<keyword evidence="2" id="KW-1185">Reference proteome</keyword>
<dbReference type="AlphaFoldDB" id="A0A4U5PHQ6"/>
<reference evidence="1 2" key="1">
    <citation type="journal article" date="2015" name="Genome Biol.">
        <title>Comparative genomics of Steinernema reveals deeply conserved gene regulatory networks.</title>
        <authorList>
            <person name="Dillman A.R."/>
            <person name="Macchietto M."/>
            <person name="Porter C.F."/>
            <person name="Rogers A."/>
            <person name="Williams B."/>
            <person name="Antoshechkin I."/>
            <person name="Lee M.M."/>
            <person name="Goodwin Z."/>
            <person name="Lu X."/>
            <person name="Lewis E.E."/>
            <person name="Goodrich-Blair H."/>
            <person name="Stock S.P."/>
            <person name="Adams B.J."/>
            <person name="Sternberg P.W."/>
            <person name="Mortazavi A."/>
        </authorList>
    </citation>
    <scope>NUCLEOTIDE SEQUENCE [LARGE SCALE GENOMIC DNA]</scope>
    <source>
        <strain evidence="1 2">ALL</strain>
    </source>
</reference>
<reference evidence="1 2" key="2">
    <citation type="journal article" date="2019" name="G3 (Bethesda)">
        <title>Hybrid Assembly of the Genome of the Entomopathogenic Nematode Steinernema carpocapsae Identifies the X-Chromosome.</title>
        <authorList>
            <person name="Serra L."/>
            <person name="Macchietto M."/>
            <person name="Macias-Munoz A."/>
            <person name="McGill C.J."/>
            <person name="Rodriguez I.M."/>
            <person name="Rodriguez B."/>
            <person name="Murad R."/>
            <person name="Mortazavi A."/>
        </authorList>
    </citation>
    <scope>NUCLEOTIDE SEQUENCE [LARGE SCALE GENOMIC DNA]</scope>
    <source>
        <strain evidence="1 2">ALL</strain>
    </source>
</reference>
<proteinExistence type="predicted"/>
<dbReference type="Proteomes" id="UP000298663">
    <property type="component" value="Unassembled WGS sequence"/>
</dbReference>
<gene>
    <name evidence="1" type="ORF">L596_009799</name>
</gene>
<evidence type="ECO:0000313" key="1">
    <source>
        <dbReference type="EMBL" id="TKR95664.1"/>
    </source>
</evidence>
<comment type="caution">
    <text evidence="1">The sequence shown here is derived from an EMBL/GenBank/DDBJ whole genome shotgun (WGS) entry which is preliminary data.</text>
</comment>
<sequence>MLKDPFVFVHTSEDVLVQIRPEDLRLGSPQVFHASLDCAPRRLNTLGVDARVWIHEMLRVVHPHVAVSPPHAADTSIRGPSVIDDDTTIRYMLTYQVQEDV</sequence>
<dbReference type="EMBL" id="AZBU02000002">
    <property type="protein sequence ID" value="TKR95664.1"/>
    <property type="molecule type" value="Genomic_DNA"/>
</dbReference>
<name>A0A4U5PHQ6_STECR</name>
<protein>
    <submittedName>
        <fullName evidence="1">Uncharacterized protein</fullName>
    </submittedName>
</protein>